<keyword evidence="3 8" id="KW-0812">Transmembrane</keyword>
<dbReference type="SUPFAM" id="SSF81338">
    <property type="entry name" value="Aquaporin-like"/>
    <property type="match status" value="1"/>
</dbReference>
<dbReference type="InterPro" id="IPR034294">
    <property type="entry name" value="Aquaporin_transptr"/>
</dbReference>
<evidence type="ECO:0000256" key="8">
    <source>
        <dbReference type="RuleBase" id="RU000477"/>
    </source>
</evidence>
<evidence type="ECO:0000256" key="6">
    <source>
        <dbReference type="ARBA" id="ARBA00023136"/>
    </source>
</evidence>
<gene>
    <name evidence="10" type="ORF">SAY87_027131</name>
</gene>
<evidence type="ECO:0000313" key="10">
    <source>
        <dbReference type="EMBL" id="KAK4749682.1"/>
    </source>
</evidence>
<accession>A0AAN7H4F6</accession>
<dbReference type="FunFam" id="1.20.1080.10:FF:000017">
    <property type="entry name" value="Probable aquaporin TIP5-1"/>
    <property type="match status" value="1"/>
</dbReference>
<evidence type="ECO:0000256" key="5">
    <source>
        <dbReference type="ARBA" id="ARBA00022989"/>
    </source>
</evidence>
<dbReference type="InterPro" id="IPR023271">
    <property type="entry name" value="Aquaporin-like"/>
</dbReference>
<dbReference type="InterPro" id="IPR000425">
    <property type="entry name" value="MIP"/>
</dbReference>
<keyword evidence="6 9" id="KW-0472">Membrane</keyword>
<dbReference type="Pfam" id="PF00230">
    <property type="entry name" value="MIP"/>
    <property type="match status" value="1"/>
</dbReference>
<dbReference type="InterPro" id="IPR022357">
    <property type="entry name" value="MIP_CS"/>
</dbReference>
<evidence type="ECO:0000256" key="7">
    <source>
        <dbReference type="ARBA" id="ARBA00038477"/>
    </source>
</evidence>
<dbReference type="GO" id="GO:0015250">
    <property type="term" value="F:water channel activity"/>
    <property type="evidence" value="ECO:0007669"/>
    <property type="project" value="TreeGrafter"/>
</dbReference>
<dbReference type="PRINTS" id="PR00783">
    <property type="entry name" value="MINTRINSICP"/>
</dbReference>
<comment type="subcellular location">
    <subcellularLocation>
        <location evidence="1">Membrane</location>
        <topology evidence="1">Multi-pass membrane protein</topology>
    </subcellularLocation>
</comment>
<dbReference type="GO" id="GO:0016020">
    <property type="term" value="C:membrane"/>
    <property type="evidence" value="ECO:0007669"/>
    <property type="project" value="UniProtKB-SubCell"/>
</dbReference>
<comment type="caution">
    <text evidence="10">The sequence shown here is derived from an EMBL/GenBank/DDBJ whole genome shotgun (WGS) entry which is preliminary data.</text>
</comment>
<evidence type="ECO:0000313" key="11">
    <source>
        <dbReference type="Proteomes" id="UP001345219"/>
    </source>
</evidence>
<dbReference type="EMBL" id="JAXIOK010000018">
    <property type="protein sequence ID" value="KAK4749682.1"/>
    <property type="molecule type" value="Genomic_DNA"/>
</dbReference>
<protein>
    <submittedName>
        <fullName evidence="10">Uncharacterized protein</fullName>
    </submittedName>
</protein>
<feature type="transmembrane region" description="Helical" evidence="9">
    <location>
        <begin position="102"/>
        <end position="121"/>
    </location>
</feature>
<reference evidence="10 11" key="1">
    <citation type="journal article" date="2023" name="Hortic Res">
        <title>Pangenome of water caltrop reveals structural variations and asymmetric subgenome divergence after allopolyploidization.</title>
        <authorList>
            <person name="Zhang X."/>
            <person name="Chen Y."/>
            <person name="Wang L."/>
            <person name="Yuan Y."/>
            <person name="Fang M."/>
            <person name="Shi L."/>
            <person name="Lu R."/>
            <person name="Comes H.P."/>
            <person name="Ma Y."/>
            <person name="Chen Y."/>
            <person name="Huang G."/>
            <person name="Zhou Y."/>
            <person name="Zheng Z."/>
            <person name="Qiu Y."/>
        </authorList>
    </citation>
    <scope>NUCLEOTIDE SEQUENCE [LARGE SCALE GENOMIC DNA]</scope>
    <source>
        <tissue evidence="10">Roots</tissue>
    </source>
</reference>
<dbReference type="PANTHER" id="PTHR45665">
    <property type="entry name" value="AQUAPORIN-8"/>
    <property type="match status" value="1"/>
</dbReference>
<evidence type="ECO:0000256" key="9">
    <source>
        <dbReference type="SAM" id="Phobius"/>
    </source>
</evidence>
<feature type="transmembrane region" description="Helical" evidence="9">
    <location>
        <begin position="61"/>
        <end position="81"/>
    </location>
</feature>
<sequence length="267" mass="26959">MGSSALTARFGEAITKKALRSYLAEFISTFFFVLAVIGSAMSSRKMMPGGVAEPGALVVEAVATAFALASAVYIAGSISGGHVNPAVTFSMAIGGRISLPTAIFYWISQILASIIACVILKGTTAGQEVPSFGISEEMTGFGSSILEGVFTFALVYTVYVASSVDPRNSVGGPGLLGQGQGQELRAIGPIMIGFVAGAGVLASGPLSGGSMNPACAFASALVAGSFRNQAVYWVGPLVGATVAGILYDNVVFVSASQPSADSTALGF</sequence>
<name>A0AAN7H4F6_9MYRT</name>
<organism evidence="10 11">
    <name type="scientific">Trapa incisa</name>
    <dbReference type="NCBI Taxonomy" id="236973"/>
    <lineage>
        <taxon>Eukaryota</taxon>
        <taxon>Viridiplantae</taxon>
        <taxon>Streptophyta</taxon>
        <taxon>Embryophyta</taxon>
        <taxon>Tracheophyta</taxon>
        <taxon>Spermatophyta</taxon>
        <taxon>Magnoliopsida</taxon>
        <taxon>eudicotyledons</taxon>
        <taxon>Gunneridae</taxon>
        <taxon>Pentapetalae</taxon>
        <taxon>rosids</taxon>
        <taxon>malvids</taxon>
        <taxon>Myrtales</taxon>
        <taxon>Lythraceae</taxon>
        <taxon>Trapa</taxon>
    </lineage>
</organism>
<dbReference type="Gene3D" id="1.20.1080.10">
    <property type="entry name" value="Glycerol uptake facilitator protein"/>
    <property type="match status" value="1"/>
</dbReference>
<dbReference type="AlphaFoldDB" id="A0AAN7H4F6"/>
<feature type="transmembrane region" description="Helical" evidence="9">
    <location>
        <begin position="141"/>
        <end position="161"/>
    </location>
</feature>
<evidence type="ECO:0000256" key="3">
    <source>
        <dbReference type="ARBA" id="ARBA00022692"/>
    </source>
</evidence>
<evidence type="ECO:0000256" key="2">
    <source>
        <dbReference type="ARBA" id="ARBA00022448"/>
    </source>
</evidence>
<keyword evidence="5 9" id="KW-1133">Transmembrane helix</keyword>
<comment type="similarity">
    <text evidence="7">Belongs to the MIP/aquaporin (TC 1.A.8) family. TIP (TC 1.A.8.10) subfamily.</text>
</comment>
<feature type="transmembrane region" description="Helical" evidence="9">
    <location>
        <begin position="21"/>
        <end position="41"/>
    </location>
</feature>
<evidence type="ECO:0000256" key="4">
    <source>
        <dbReference type="ARBA" id="ARBA00022737"/>
    </source>
</evidence>
<dbReference type="PANTHER" id="PTHR45665:SF27">
    <property type="entry name" value="AQUAPORIN TIP5-1-RELATED"/>
    <property type="match status" value="1"/>
</dbReference>
<keyword evidence="2 8" id="KW-0813">Transport</keyword>
<proteinExistence type="inferred from homology"/>
<dbReference type="Proteomes" id="UP001345219">
    <property type="component" value="Chromosome 21"/>
</dbReference>
<dbReference type="PROSITE" id="PS00221">
    <property type="entry name" value="MIP"/>
    <property type="match status" value="1"/>
</dbReference>
<evidence type="ECO:0000256" key="1">
    <source>
        <dbReference type="ARBA" id="ARBA00004141"/>
    </source>
</evidence>
<keyword evidence="11" id="KW-1185">Reference proteome</keyword>
<keyword evidence="4" id="KW-0677">Repeat</keyword>